<evidence type="ECO:0000256" key="3">
    <source>
        <dbReference type="ARBA" id="ARBA00023098"/>
    </source>
</evidence>
<dbReference type="Proteomes" id="UP000487350">
    <property type="component" value="Unassembled WGS sequence"/>
</dbReference>
<reference evidence="6 7" key="1">
    <citation type="submission" date="2019-11" db="EMBL/GenBank/DDBJ databases">
        <title>Caenimonas koreensis gen. nov., sp. nov., isolated from activated sludge.</title>
        <authorList>
            <person name="Seung H.R."/>
        </authorList>
    </citation>
    <scope>NUCLEOTIDE SEQUENCE [LARGE SCALE GENOMIC DNA]</scope>
    <source>
        <strain evidence="6 7">EMB320</strain>
    </source>
</reference>
<evidence type="ECO:0000256" key="4">
    <source>
        <dbReference type="PROSITE-ProRule" id="PRU01161"/>
    </source>
</evidence>
<comment type="caution">
    <text evidence="4">Lacks conserved residue(s) required for the propagation of feature annotation.</text>
</comment>
<sequence length="419" mass="45796">MSSKSKTKPTIALALAGGGPLGAIYEIGALCALDEALVGLDFRQLDHYVGVSAGGFIAAGLANGMSPRELCAAFIENDERAGDLFDPSWLMVPAYSEFARRAIMFPGLATAALWGVTFGGRSITHSLERLGPILPTGLFANDLVHSRLADLFTRDGRTNDFRQLKARLTLVATNLDTGEAAPFGRAGWDHIPISKAVQASSALPGLFPPVEIDDHYYVDGALKKTMHASVALDEGVDLMLCLNPLVPFNSTVDANARVMRRGLPREKRSIPRISDGGLPAVLSQTFRSIIHSRMELGMKHYERAYPRADIVLIEPDHRDPELYLANTFSYGKRRQLAEHAYQQTRAMLRSRRTSLAAKFARHGITLDGDVLDDPRRHLLAPRPSPTRIGRAIASLQEVMDDLGHIVRPAQPVQPVRVNA</sequence>
<dbReference type="GO" id="GO:0016042">
    <property type="term" value="P:lipid catabolic process"/>
    <property type="evidence" value="ECO:0007669"/>
    <property type="project" value="UniProtKB-UniRule"/>
</dbReference>
<accession>A0A844B751</accession>
<gene>
    <name evidence="6" type="ORF">GHT07_07990</name>
</gene>
<dbReference type="Pfam" id="PF01734">
    <property type="entry name" value="Patatin"/>
    <property type="match status" value="1"/>
</dbReference>
<proteinExistence type="predicted"/>
<keyword evidence="1 4" id="KW-0378">Hydrolase</keyword>
<dbReference type="PROSITE" id="PS51635">
    <property type="entry name" value="PNPLA"/>
    <property type="match status" value="1"/>
</dbReference>
<feature type="short sequence motif" description="DGA/G" evidence="4">
    <location>
        <begin position="219"/>
        <end position="221"/>
    </location>
</feature>
<dbReference type="InterPro" id="IPR002641">
    <property type="entry name" value="PNPLA_dom"/>
</dbReference>
<keyword evidence="3 4" id="KW-0443">Lipid metabolism</keyword>
<protein>
    <submittedName>
        <fullName evidence="6">Patatin family protein</fullName>
    </submittedName>
</protein>
<feature type="short sequence motif" description="GXSXG" evidence="4">
    <location>
        <begin position="50"/>
        <end position="54"/>
    </location>
</feature>
<dbReference type="InterPro" id="IPR050301">
    <property type="entry name" value="NTE"/>
</dbReference>
<dbReference type="EMBL" id="WJBU01000006">
    <property type="protein sequence ID" value="MRD47216.1"/>
    <property type="molecule type" value="Genomic_DNA"/>
</dbReference>
<evidence type="ECO:0000256" key="1">
    <source>
        <dbReference type="ARBA" id="ARBA00022801"/>
    </source>
</evidence>
<feature type="domain" description="PNPLA" evidence="5">
    <location>
        <begin position="14"/>
        <end position="232"/>
    </location>
</feature>
<keyword evidence="2 4" id="KW-0442">Lipid degradation</keyword>
<dbReference type="OrthoDB" id="9798773at2"/>
<name>A0A844B751_9BURK</name>
<dbReference type="Gene3D" id="3.40.1090.10">
    <property type="entry name" value="Cytosolic phospholipase A2 catalytic domain"/>
    <property type="match status" value="2"/>
</dbReference>
<dbReference type="PANTHER" id="PTHR14226">
    <property type="entry name" value="NEUROPATHY TARGET ESTERASE/SWISS CHEESE D.MELANOGASTER"/>
    <property type="match status" value="1"/>
</dbReference>
<evidence type="ECO:0000313" key="7">
    <source>
        <dbReference type="Proteomes" id="UP000487350"/>
    </source>
</evidence>
<comment type="caution">
    <text evidence="6">The sequence shown here is derived from an EMBL/GenBank/DDBJ whole genome shotgun (WGS) entry which is preliminary data.</text>
</comment>
<evidence type="ECO:0000313" key="6">
    <source>
        <dbReference type="EMBL" id="MRD47216.1"/>
    </source>
</evidence>
<feature type="active site" description="Proton acceptor" evidence="4">
    <location>
        <position position="219"/>
    </location>
</feature>
<dbReference type="InterPro" id="IPR016035">
    <property type="entry name" value="Acyl_Trfase/lysoPLipase"/>
</dbReference>
<evidence type="ECO:0000259" key="5">
    <source>
        <dbReference type="PROSITE" id="PS51635"/>
    </source>
</evidence>
<dbReference type="GO" id="GO:0016787">
    <property type="term" value="F:hydrolase activity"/>
    <property type="evidence" value="ECO:0007669"/>
    <property type="project" value="UniProtKB-UniRule"/>
</dbReference>
<keyword evidence="7" id="KW-1185">Reference proteome</keyword>
<dbReference type="PANTHER" id="PTHR14226:SF57">
    <property type="entry name" value="BLR7027 PROTEIN"/>
    <property type="match status" value="1"/>
</dbReference>
<dbReference type="RefSeq" id="WP_153584533.1">
    <property type="nucleotide sequence ID" value="NZ_WJBU01000006.1"/>
</dbReference>
<evidence type="ECO:0000256" key="2">
    <source>
        <dbReference type="ARBA" id="ARBA00022963"/>
    </source>
</evidence>
<organism evidence="6 7">
    <name type="scientific">Caenimonas koreensis DSM 17982</name>
    <dbReference type="NCBI Taxonomy" id="1121255"/>
    <lineage>
        <taxon>Bacteria</taxon>
        <taxon>Pseudomonadati</taxon>
        <taxon>Pseudomonadota</taxon>
        <taxon>Betaproteobacteria</taxon>
        <taxon>Burkholderiales</taxon>
        <taxon>Comamonadaceae</taxon>
        <taxon>Caenimonas</taxon>
    </lineage>
</organism>
<dbReference type="AlphaFoldDB" id="A0A844B751"/>
<feature type="active site" description="Nucleophile" evidence="4">
    <location>
        <position position="52"/>
    </location>
</feature>
<dbReference type="SUPFAM" id="SSF52151">
    <property type="entry name" value="FabD/lysophospholipase-like"/>
    <property type="match status" value="1"/>
</dbReference>